<proteinExistence type="predicted"/>
<comment type="caution">
    <text evidence="5">The sequence shown here is derived from an EMBL/GenBank/DDBJ whole genome shotgun (WGS) entry which is preliminary data.</text>
</comment>
<protein>
    <submittedName>
        <fullName evidence="5">AraC family transcriptional regulator</fullName>
    </submittedName>
</protein>
<dbReference type="Gene3D" id="1.10.10.60">
    <property type="entry name" value="Homeodomain-like"/>
    <property type="match status" value="2"/>
</dbReference>
<sequence>MNIIENAIWQVESNLRRPMTLEEIAAECRVTPSYLTRAFAAVTGSSLMRYARARRLTEAARILALGVPDILSLALDAGYGSHEAFTRAFREHFGTTPESVRDARRTGNLELTEPMIMDATPEITLAEPTFEKRTSMLLVGLVQQFQMQNIGAIPSLWEKFNAHHRQIPNVIGTAAYGASLSFSDEAGCEYMCGVEVSDFSDVPPELTGRTLPAATYAKFRQPGHITLIRATIGTIWNSWLPKSGYEPHEQAPLIEYYPPKFNSETGAGGFEIWIPVKTR</sequence>
<dbReference type="SMART" id="SM00342">
    <property type="entry name" value="HTH_ARAC"/>
    <property type="match status" value="1"/>
</dbReference>
<dbReference type="SMART" id="SM00871">
    <property type="entry name" value="AraC_E_bind"/>
    <property type="match status" value="1"/>
</dbReference>
<dbReference type="PANTHER" id="PTHR47504">
    <property type="entry name" value="RIGHT ORIGIN-BINDING PROTEIN"/>
    <property type="match status" value="1"/>
</dbReference>
<dbReference type="InterPro" id="IPR010499">
    <property type="entry name" value="AraC_E-bd"/>
</dbReference>
<keyword evidence="6" id="KW-1185">Reference proteome</keyword>
<evidence type="ECO:0000256" key="1">
    <source>
        <dbReference type="ARBA" id="ARBA00023015"/>
    </source>
</evidence>
<gene>
    <name evidence="5" type="ORF">JJB09_03420</name>
</gene>
<evidence type="ECO:0000259" key="4">
    <source>
        <dbReference type="PROSITE" id="PS01124"/>
    </source>
</evidence>
<keyword evidence="1" id="KW-0805">Transcription regulation</keyword>
<dbReference type="PRINTS" id="PR00032">
    <property type="entry name" value="HTHARAC"/>
</dbReference>
<dbReference type="SUPFAM" id="SSF46689">
    <property type="entry name" value="Homeodomain-like"/>
    <property type="match status" value="2"/>
</dbReference>
<dbReference type="PROSITE" id="PS01124">
    <property type="entry name" value="HTH_ARAC_FAMILY_2"/>
    <property type="match status" value="1"/>
</dbReference>
<dbReference type="EMBL" id="JAEQNC010000002">
    <property type="protein sequence ID" value="MBL0371068.1"/>
    <property type="molecule type" value="Genomic_DNA"/>
</dbReference>
<dbReference type="InterPro" id="IPR011256">
    <property type="entry name" value="Reg_factor_effector_dom_sf"/>
</dbReference>
<evidence type="ECO:0000313" key="6">
    <source>
        <dbReference type="Proteomes" id="UP000633219"/>
    </source>
</evidence>
<dbReference type="Gene3D" id="3.20.80.10">
    <property type="entry name" value="Regulatory factor, effector binding domain"/>
    <property type="match status" value="1"/>
</dbReference>
<dbReference type="Proteomes" id="UP000633219">
    <property type="component" value="Unassembled WGS sequence"/>
</dbReference>
<dbReference type="InterPro" id="IPR029442">
    <property type="entry name" value="GyrI-like"/>
</dbReference>
<evidence type="ECO:0000256" key="2">
    <source>
        <dbReference type="ARBA" id="ARBA00023125"/>
    </source>
</evidence>
<dbReference type="Pfam" id="PF12833">
    <property type="entry name" value="HTH_18"/>
    <property type="match status" value="1"/>
</dbReference>
<accession>A0A936YJ26</accession>
<dbReference type="GO" id="GO:0003700">
    <property type="term" value="F:DNA-binding transcription factor activity"/>
    <property type="evidence" value="ECO:0007669"/>
    <property type="project" value="InterPro"/>
</dbReference>
<dbReference type="Pfam" id="PF06445">
    <property type="entry name" value="GyrI-like"/>
    <property type="match status" value="1"/>
</dbReference>
<organism evidence="5 6">
    <name type="scientific">Rhizobium setariae</name>
    <dbReference type="NCBI Taxonomy" id="2801340"/>
    <lineage>
        <taxon>Bacteria</taxon>
        <taxon>Pseudomonadati</taxon>
        <taxon>Pseudomonadota</taxon>
        <taxon>Alphaproteobacteria</taxon>
        <taxon>Hyphomicrobiales</taxon>
        <taxon>Rhizobiaceae</taxon>
        <taxon>Rhizobium/Agrobacterium group</taxon>
        <taxon>Rhizobium</taxon>
    </lineage>
</organism>
<dbReference type="InterPro" id="IPR018060">
    <property type="entry name" value="HTH_AraC"/>
</dbReference>
<dbReference type="AlphaFoldDB" id="A0A936YJ26"/>
<feature type="domain" description="HTH araC/xylS-type" evidence="4">
    <location>
        <begin position="5"/>
        <end position="103"/>
    </location>
</feature>
<dbReference type="PROSITE" id="PS00041">
    <property type="entry name" value="HTH_ARAC_FAMILY_1"/>
    <property type="match status" value="1"/>
</dbReference>
<keyword evidence="2" id="KW-0238">DNA-binding</keyword>
<reference evidence="5" key="1">
    <citation type="submission" date="2021-01" db="EMBL/GenBank/DDBJ databases">
        <title>Rhizobium sp. strain KVB221 16S ribosomal RNA gene Genome sequencing and assembly.</title>
        <authorList>
            <person name="Kang M."/>
        </authorList>
    </citation>
    <scope>NUCLEOTIDE SEQUENCE</scope>
    <source>
        <strain evidence="5">KVB221</strain>
    </source>
</reference>
<dbReference type="InterPro" id="IPR018062">
    <property type="entry name" value="HTH_AraC-typ_CS"/>
</dbReference>
<dbReference type="InterPro" id="IPR020449">
    <property type="entry name" value="Tscrpt_reg_AraC-type_HTH"/>
</dbReference>
<keyword evidence="3" id="KW-0804">Transcription</keyword>
<evidence type="ECO:0000313" key="5">
    <source>
        <dbReference type="EMBL" id="MBL0371068.1"/>
    </source>
</evidence>
<dbReference type="SUPFAM" id="SSF55136">
    <property type="entry name" value="Probable bacterial effector-binding domain"/>
    <property type="match status" value="1"/>
</dbReference>
<dbReference type="GO" id="GO:0043565">
    <property type="term" value="F:sequence-specific DNA binding"/>
    <property type="evidence" value="ECO:0007669"/>
    <property type="project" value="InterPro"/>
</dbReference>
<dbReference type="InterPro" id="IPR009057">
    <property type="entry name" value="Homeodomain-like_sf"/>
</dbReference>
<dbReference type="InterPro" id="IPR050959">
    <property type="entry name" value="MarA-like"/>
</dbReference>
<dbReference type="PANTHER" id="PTHR47504:SF5">
    <property type="entry name" value="RIGHT ORIGIN-BINDING PROTEIN"/>
    <property type="match status" value="1"/>
</dbReference>
<name>A0A936YJ26_9HYPH</name>
<evidence type="ECO:0000256" key="3">
    <source>
        <dbReference type="ARBA" id="ARBA00023163"/>
    </source>
</evidence>
<dbReference type="RefSeq" id="WP_201653135.1">
    <property type="nucleotide sequence ID" value="NZ_JAEQNC010000002.1"/>
</dbReference>